<evidence type="ECO:0000313" key="2">
    <source>
        <dbReference type="Proteomes" id="UP000784294"/>
    </source>
</evidence>
<comment type="caution">
    <text evidence="1">The sequence shown here is derived from an EMBL/GenBank/DDBJ whole genome shotgun (WGS) entry which is preliminary data.</text>
</comment>
<dbReference type="EMBL" id="CAAALY010009775">
    <property type="protein sequence ID" value="VEL10719.1"/>
    <property type="molecule type" value="Genomic_DNA"/>
</dbReference>
<keyword evidence="2" id="KW-1185">Reference proteome</keyword>
<gene>
    <name evidence="1" type="ORF">PXEA_LOCUS4159</name>
</gene>
<protein>
    <submittedName>
        <fullName evidence="1">Uncharacterized protein</fullName>
    </submittedName>
</protein>
<dbReference type="AlphaFoldDB" id="A0A3S5BNH4"/>
<reference evidence="1" key="1">
    <citation type="submission" date="2018-11" db="EMBL/GenBank/DDBJ databases">
        <authorList>
            <consortium name="Pathogen Informatics"/>
        </authorList>
    </citation>
    <scope>NUCLEOTIDE SEQUENCE</scope>
</reference>
<sequence>MSKYLSLHWLSRKLGGGRLLRESPQCGAGLSSTPDFLVQQSLRFAAWRVPATKDRRQGRRLQVVDKRLVILIFLQLHWTFAL</sequence>
<proteinExistence type="predicted"/>
<dbReference type="Proteomes" id="UP000784294">
    <property type="component" value="Unassembled WGS sequence"/>
</dbReference>
<organism evidence="1 2">
    <name type="scientific">Protopolystoma xenopodis</name>
    <dbReference type="NCBI Taxonomy" id="117903"/>
    <lineage>
        <taxon>Eukaryota</taxon>
        <taxon>Metazoa</taxon>
        <taxon>Spiralia</taxon>
        <taxon>Lophotrochozoa</taxon>
        <taxon>Platyhelminthes</taxon>
        <taxon>Monogenea</taxon>
        <taxon>Polyopisthocotylea</taxon>
        <taxon>Polystomatidea</taxon>
        <taxon>Polystomatidae</taxon>
        <taxon>Protopolystoma</taxon>
    </lineage>
</organism>
<accession>A0A3S5BNH4</accession>
<name>A0A3S5BNH4_9PLAT</name>
<evidence type="ECO:0000313" key="1">
    <source>
        <dbReference type="EMBL" id="VEL10719.1"/>
    </source>
</evidence>